<evidence type="ECO:0000313" key="6">
    <source>
        <dbReference type="Proteomes" id="UP001516023"/>
    </source>
</evidence>
<dbReference type="InterPro" id="IPR008380">
    <property type="entry name" value="HAD-SF_hydro_IG_5-nucl"/>
</dbReference>
<organism evidence="5 6">
    <name type="scientific">Cyclotella cryptica</name>
    <dbReference type="NCBI Taxonomy" id="29204"/>
    <lineage>
        <taxon>Eukaryota</taxon>
        <taxon>Sar</taxon>
        <taxon>Stramenopiles</taxon>
        <taxon>Ochrophyta</taxon>
        <taxon>Bacillariophyta</taxon>
        <taxon>Coscinodiscophyceae</taxon>
        <taxon>Thalassiosirophycidae</taxon>
        <taxon>Stephanodiscales</taxon>
        <taxon>Stephanodiscaceae</taxon>
        <taxon>Cyclotella</taxon>
    </lineage>
</organism>
<evidence type="ECO:0000256" key="2">
    <source>
        <dbReference type="ARBA" id="ARBA00022723"/>
    </source>
</evidence>
<dbReference type="Proteomes" id="UP001516023">
    <property type="component" value="Unassembled WGS sequence"/>
</dbReference>
<dbReference type="PANTHER" id="PTHR12103">
    <property type="entry name" value="5'-NUCLEOTIDASE DOMAIN-CONTAINING"/>
    <property type="match status" value="1"/>
</dbReference>
<dbReference type="InterPro" id="IPR036412">
    <property type="entry name" value="HAD-like_sf"/>
</dbReference>
<sequence length="732" mass="83079">TPSLDLIEELHPVKKILLNISITSHIFSLVPHPNKATELKGPSTGGNNVLSSSVITVTSDKVHRKLRISGDVEPEVYQKKMTTRKNCSYSALFASLLLLNGIDAFAPAPIHNKYNGFVRTYDEKIASHPLHVSKSEFTSSLEDSSLADNDNPSGYQATLASSATNYSDMTILPRHPTNEVANEILIQTEAALRKMQEKELFLARGEENNALWSAAGKSAIYDESATRRSSAVVQIDTEDGEMPIEADQESVYANSYVDLGKVDTVGFDFDYTLVTYTQQLLELIYDMSLRRLVNEKEYPSAMLSSGLKFDPFFSIRGLAVDRENGWICHLSYTHKVAVAWEGRNRVPRSRLMEEYSGKRALTPKERRTRLKPLNDLFSMAECCLMADTVQFFLDRDIPFCPRSAVNDVLSSITGTHVSGEFHRQVAREPEKYFEPKPHLKGVLERMREGGKRLIFVSNSPFWYVDAGMNYVVGPDWREQWDVVIVSAGKPAFYTEDNRPFREVSVETGKVKFQQVSILAKGRVYTSGCLKELTKCINWSHPLSTTAKDDPPAYDDIFSPLASPNVMYIGDSLFADLVDAKREFGWTTAAVTPEVGYEIELQRKTEFKIAERAIEMLLNSLRLYQRSLGTGLRSKEDLEVMDKMERMVSRWRDEQTRLLGNPFGSVFRARYQPSLFAHSLRRYCDLYMSNVASLRHYSSQHRFYPESPKLLFHEIRGSNPECCDFDDEFVLDI</sequence>
<accession>A0ABD3Q443</accession>
<dbReference type="SUPFAM" id="SSF56784">
    <property type="entry name" value="HAD-like"/>
    <property type="match status" value="1"/>
</dbReference>
<dbReference type="EMBL" id="JABMIG020000095">
    <property type="protein sequence ID" value="KAL3793035.1"/>
    <property type="molecule type" value="Genomic_DNA"/>
</dbReference>
<keyword evidence="2" id="KW-0479">Metal-binding</keyword>
<protein>
    <recommendedName>
        <fullName evidence="7">5'-nucleotidase</fullName>
    </recommendedName>
</protein>
<evidence type="ECO:0000256" key="1">
    <source>
        <dbReference type="ARBA" id="ARBA00009589"/>
    </source>
</evidence>
<dbReference type="Pfam" id="PF05761">
    <property type="entry name" value="5_nucleotid"/>
    <property type="match status" value="2"/>
</dbReference>
<dbReference type="FunFam" id="3.40.50.1000:FF:000176">
    <property type="entry name" value="5'-nucleotidase domain-containing protein, putative"/>
    <property type="match status" value="1"/>
</dbReference>
<dbReference type="AlphaFoldDB" id="A0ABD3Q443"/>
<keyword evidence="6" id="KW-1185">Reference proteome</keyword>
<comment type="similarity">
    <text evidence="1">Belongs to the 5'(3')-deoxyribonucleotidase family.</text>
</comment>
<evidence type="ECO:0000313" key="5">
    <source>
        <dbReference type="EMBL" id="KAL3793035.1"/>
    </source>
</evidence>
<comment type="caution">
    <text evidence="5">The sequence shown here is derived from an EMBL/GenBank/DDBJ whole genome shotgun (WGS) entry which is preliminary data.</text>
</comment>
<reference evidence="5 6" key="1">
    <citation type="journal article" date="2020" name="G3 (Bethesda)">
        <title>Improved Reference Genome for Cyclotella cryptica CCMP332, a Model for Cell Wall Morphogenesis, Salinity Adaptation, and Lipid Production in Diatoms (Bacillariophyta).</title>
        <authorList>
            <person name="Roberts W.R."/>
            <person name="Downey K.M."/>
            <person name="Ruck E.C."/>
            <person name="Traller J.C."/>
            <person name="Alverson A.J."/>
        </authorList>
    </citation>
    <scope>NUCLEOTIDE SEQUENCE [LARGE SCALE GENOMIC DNA]</scope>
    <source>
        <strain evidence="5 6">CCMP332</strain>
    </source>
</reference>
<dbReference type="InterPro" id="IPR023214">
    <property type="entry name" value="HAD_sf"/>
</dbReference>
<name>A0ABD3Q443_9STRA</name>
<feature type="non-terminal residue" evidence="5">
    <location>
        <position position="1"/>
    </location>
</feature>
<evidence type="ECO:0008006" key="7">
    <source>
        <dbReference type="Google" id="ProtNLM"/>
    </source>
</evidence>
<evidence type="ECO:0000256" key="4">
    <source>
        <dbReference type="ARBA" id="ARBA00022842"/>
    </source>
</evidence>
<proteinExistence type="inferred from homology"/>
<dbReference type="NCBIfam" id="TIGR02244">
    <property type="entry name" value="HAD-IG-Ncltidse"/>
    <property type="match status" value="1"/>
</dbReference>
<evidence type="ECO:0000256" key="3">
    <source>
        <dbReference type="ARBA" id="ARBA00022801"/>
    </source>
</evidence>
<gene>
    <name evidence="5" type="ORF">HJC23_003043</name>
</gene>
<dbReference type="Gene3D" id="3.40.50.1000">
    <property type="entry name" value="HAD superfamily/HAD-like"/>
    <property type="match status" value="1"/>
</dbReference>
<keyword evidence="3" id="KW-0378">Hydrolase</keyword>
<dbReference type="GO" id="GO:0016787">
    <property type="term" value="F:hydrolase activity"/>
    <property type="evidence" value="ECO:0007669"/>
    <property type="project" value="UniProtKB-KW"/>
</dbReference>
<keyword evidence="4" id="KW-0460">Magnesium</keyword>
<dbReference type="GO" id="GO:0046872">
    <property type="term" value="F:metal ion binding"/>
    <property type="evidence" value="ECO:0007669"/>
    <property type="project" value="UniProtKB-KW"/>
</dbReference>
<dbReference type="PANTHER" id="PTHR12103:SF12">
    <property type="entry name" value="FI20020P1"/>
    <property type="match status" value="1"/>
</dbReference>